<evidence type="ECO:0000313" key="3">
    <source>
        <dbReference type="Proteomes" id="UP000499080"/>
    </source>
</evidence>
<dbReference type="InterPro" id="IPR020061">
    <property type="entry name" value="Glu_tRNA_lig_a-bdl"/>
</dbReference>
<name>A0A4Y2TTN3_ARAVE</name>
<dbReference type="OrthoDB" id="428822at2759"/>
<dbReference type="EMBL" id="BGPR01031109">
    <property type="protein sequence ID" value="GBO03983.1"/>
    <property type="molecule type" value="Genomic_DNA"/>
</dbReference>
<dbReference type="GO" id="GO:0006412">
    <property type="term" value="P:translation"/>
    <property type="evidence" value="ECO:0007669"/>
    <property type="project" value="UniProtKB-KW"/>
</dbReference>
<evidence type="ECO:0000256" key="1">
    <source>
        <dbReference type="ARBA" id="ARBA00022917"/>
    </source>
</evidence>
<keyword evidence="1" id="KW-0648">Protein biosynthesis</keyword>
<keyword evidence="2" id="KW-0436">Ligase</keyword>
<dbReference type="Proteomes" id="UP000499080">
    <property type="component" value="Unassembled WGS sequence"/>
</dbReference>
<comment type="caution">
    <text evidence="2">The sequence shown here is derived from an EMBL/GenBank/DDBJ whole genome shotgun (WGS) entry which is preliminary data.</text>
</comment>
<sequence>MSILRERVWIVKSDKTVRTDETEPMALTSYLAKLGTSDPIEAHVDIQSLIDSFDIKNFSSASVQFSLSEVYKLNSKVLLINGDQKCKHYKANPMIVESCPLPEDRVSDTGAFSGWLQE</sequence>
<dbReference type="GO" id="GO:0005524">
    <property type="term" value="F:ATP binding"/>
    <property type="evidence" value="ECO:0007669"/>
    <property type="project" value="InterPro"/>
</dbReference>
<evidence type="ECO:0000313" key="2">
    <source>
        <dbReference type="EMBL" id="GBO03983.1"/>
    </source>
</evidence>
<keyword evidence="3" id="KW-1185">Reference proteome</keyword>
<accession>A0A4Y2TTN3</accession>
<dbReference type="GO" id="GO:0016874">
    <property type="term" value="F:ligase activity"/>
    <property type="evidence" value="ECO:0007669"/>
    <property type="project" value="UniProtKB-KW"/>
</dbReference>
<dbReference type="AlphaFoldDB" id="A0A4Y2TTN3"/>
<proteinExistence type="predicted"/>
<organism evidence="2 3">
    <name type="scientific">Araneus ventricosus</name>
    <name type="common">Orbweaver spider</name>
    <name type="synonym">Epeira ventricosa</name>
    <dbReference type="NCBI Taxonomy" id="182803"/>
    <lineage>
        <taxon>Eukaryota</taxon>
        <taxon>Metazoa</taxon>
        <taxon>Ecdysozoa</taxon>
        <taxon>Arthropoda</taxon>
        <taxon>Chelicerata</taxon>
        <taxon>Arachnida</taxon>
        <taxon>Araneae</taxon>
        <taxon>Araneomorphae</taxon>
        <taxon>Entelegynae</taxon>
        <taxon>Araneoidea</taxon>
        <taxon>Araneidae</taxon>
        <taxon>Araneus</taxon>
    </lineage>
</organism>
<dbReference type="Gene3D" id="1.10.1160.10">
    <property type="entry name" value="Glutamyl-trna Synthetase, Domain 2"/>
    <property type="match status" value="1"/>
</dbReference>
<protein>
    <submittedName>
        <fullName evidence="2">Glutamate--tRNA ligase 1</fullName>
    </submittedName>
</protein>
<gene>
    <name evidence="2" type="primary">gltX1</name>
    <name evidence="2" type="ORF">AVEN_125319_1</name>
</gene>
<reference evidence="2 3" key="1">
    <citation type="journal article" date="2019" name="Sci. Rep.">
        <title>Orb-weaving spider Araneus ventricosus genome elucidates the spidroin gene catalogue.</title>
        <authorList>
            <person name="Kono N."/>
            <person name="Nakamura H."/>
            <person name="Ohtoshi R."/>
            <person name="Moran D.A.P."/>
            <person name="Shinohara A."/>
            <person name="Yoshida Y."/>
            <person name="Fujiwara M."/>
            <person name="Mori M."/>
            <person name="Tomita M."/>
            <person name="Arakawa K."/>
        </authorList>
    </citation>
    <scope>NUCLEOTIDE SEQUENCE [LARGE SCALE GENOMIC DNA]</scope>
</reference>